<dbReference type="PROSITE" id="PS00332">
    <property type="entry name" value="SOD_CU_ZN_2"/>
    <property type="match status" value="1"/>
</dbReference>
<protein>
    <recommendedName>
        <fullName evidence="2">Superoxide dismutase [Cu-Zn]</fullName>
        <ecNumber evidence="2">1.15.1.1</ecNumber>
    </recommendedName>
</protein>
<comment type="cofactor">
    <cofactor evidence="2">
        <name>Zn(2+)</name>
        <dbReference type="ChEBI" id="CHEBI:29105"/>
    </cofactor>
    <text evidence="2">Binds 1 zinc ion per subunit.</text>
</comment>
<evidence type="ECO:0000256" key="4">
    <source>
        <dbReference type="SAM" id="SignalP"/>
    </source>
</evidence>
<dbReference type="InterPro" id="IPR036423">
    <property type="entry name" value="SOD-like_Cu/Zn_dom_sf"/>
</dbReference>
<keyword evidence="2" id="KW-0479">Metal-binding</keyword>
<evidence type="ECO:0000313" key="6">
    <source>
        <dbReference type="EMBL" id="MDC8771193.1"/>
    </source>
</evidence>
<sequence>MNTFNTPFRLLVLSAALALSACAAPVTGHADHPSGGAAGKGMGMGMGTGSMAGMAMASLTPTQGNNVRGMVMFHEKDGHVMVHAKLSGLKANAEHGFHLHEKGDCASADGTSAGGHFNPDGKPHGPQTADHHAGDMPALKADANGFVDQKFMLHGPTVAAGPASINGRSVIVHIAPDDYATQPTGNSGARIACGVIAAH</sequence>
<feature type="domain" description="Superoxide dismutase copper/zinc binding" evidence="5">
    <location>
        <begin position="67"/>
        <end position="196"/>
    </location>
</feature>
<dbReference type="EMBL" id="JAQQXT010000003">
    <property type="protein sequence ID" value="MDC8771193.1"/>
    <property type="molecule type" value="Genomic_DNA"/>
</dbReference>
<dbReference type="Gene3D" id="2.60.40.200">
    <property type="entry name" value="Superoxide dismutase, copper/zinc binding domain"/>
    <property type="match status" value="1"/>
</dbReference>
<comment type="cofactor">
    <cofactor evidence="2">
        <name>Cu cation</name>
        <dbReference type="ChEBI" id="CHEBI:23378"/>
    </cofactor>
    <text evidence="2">Binds 1 copper ion per subunit.</text>
</comment>
<evidence type="ECO:0000256" key="2">
    <source>
        <dbReference type="RuleBase" id="RU000393"/>
    </source>
</evidence>
<evidence type="ECO:0000256" key="1">
    <source>
        <dbReference type="ARBA" id="ARBA00010457"/>
    </source>
</evidence>
<dbReference type="Pfam" id="PF00080">
    <property type="entry name" value="Sod_Cu"/>
    <property type="match status" value="1"/>
</dbReference>
<dbReference type="Proteomes" id="UP001221189">
    <property type="component" value="Unassembled WGS sequence"/>
</dbReference>
<name>A0ABT5KB69_9BURK</name>
<organism evidence="6 7">
    <name type="scientific">Roseateles albus</name>
    <dbReference type="NCBI Taxonomy" id="2987525"/>
    <lineage>
        <taxon>Bacteria</taxon>
        <taxon>Pseudomonadati</taxon>
        <taxon>Pseudomonadota</taxon>
        <taxon>Betaproteobacteria</taxon>
        <taxon>Burkholderiales</taxon>
        <taxon>Sphaerotilaceae</taxon>
        <taxon>Roseateles</taxon>
    </lineage>
</organism>
<evidence type="ECO:0000259" key="5">
    <source>
        <dbReference type="Pfam" id="PF00080"/>
    </source>
</evidence>
<feature type="signal peptide" evidence="4">
    <location>
        <begin position="1"/>
        <end position="23"/>
    </location>
</feature>
<feature type="region of interest" description="Disordered" evidence="3">
    <location>
        <begin position="103"/>
        <end position="134"/>
    </location>
</feature>
<dbReference type="PROSITE" id="PS00087">
    <property type="entry name" value="SOD_CU_ZN_1"/>
    <property type="match status" value="1"/>
</dbReference>
<proteinExistence type="inferred from homology"/>
<keyword evidence="4" id="KW-0732">Signal</keyword>
<gene>
    <name evidence="6" type="ORF">PRZ03_06390</name>
</gene>
<dbReference type="RefSeq" id="WP_273599521.1">
    <property type="nucleotide sequence ID" value="NZ_JAQQXT010000003.1"/>
</dbReference>
<dbReference type="CDD" id="cd00305">
    <property type="entry name" value="Cu-Zn_Superoxide_Dismutase"/>
    <property type="match status" value="1"/>
</dbReference>
<accession>A0ABT5KB69</accession>
<dbReference type="SUPFAM" id="SSF49329">
    <property type="entry name" value="Cu,Zn superoxide dismutase-like"/>
    <property type="match status" value="1"/>
</dbReference>
<keyword evidence="2" id="KW-0560">Oxidoreductase</keyword>
<dbReference type="PANTHER" id="PTHR10003">
    <property type="entry name" value="SUPEROXIDE DISMUTASE CU-ZN -RELATED"/>
    <property type="match status" value="1"/>
</dbReference>
<comment type="function">
    <text evidence="2">Destroys radicals which are normally produced within the cells and which are toxic to biological systems.</text>
</comment>
<feature type="chain" id="PRO_5046744043" description="Superoxide dismutase [Cu-Zn]" evidence="4">
    <location>
        <begin position="24"/>
        <end position="199"/>
    </location>
</feature>
<reference evidence="6 7" key="1">
    <citation type="submission" date="2022-10" db="EMBL/GenBank/DDBJ databases">
        <title>Paucibacter sp. hw1 Genome sequencing.</title>
        <authorList>
            <person name="Park S."/>
        </authorList>
    </citation>
    <scope>NUCLEOTIDE SEQUENCE [LARGE SCALE GENOMIC DNA]</scope>
    <source>
        <strain evidence="7">hw1</strain>
    </source>
</reference>
<comment type="catalytic activity">
    <reaction evidence="2">
        <text>2 superoxide + 2 H(+) = H2O2 + O2</text>
        <dbReference type="Rhea" id="RHEA:20696"/>
        <dbReference type="ChEBI" id="CHEBI:15378"/>
        <dbReference type="ChEBI" id="CHEBI:15379"/>
        <dbReference type="ChEBI" id="CHEBI:16240"/>
        <dbReference type="ChEBI" id="CHEBI:18421"/>
        <dbReference type="EC" id="1.15.1.1"/>
    </reaction>
</comment>
<dbReference type="InterPro" id="IPR018152">
    <property type="entry name" value="SOD_Cu/Zn_BS"/>
</dbReference>
<dbReference type="EC" id="1.15.1.1" evidence="2"/>
<dbReference type="InterPro" id="IPR001424">
    <property type="entry name" value="SOD_Cu_Zn_dom"/>
</dbReference>
<comment type="similarity">
    <text evidence="1 2">Belongs to the Cu-Zn superoxide dismutase family.</text>
</comment>
<keyword evidence="7" id="KW-1185">Reference proteome</keyword>
<evidence type="ECO:0000256" key="3">
    <source>
        <dbReference type="SAM" id="MobiDB-lite"/>
    </source>
</evidence>
<keyword evidence="2" id="KW-0862">Zinc</keyword>
<dbReference type="InterPro" id="IPR024134">
    <property type="entry name" value="SOD_Cu/Zn_/chaperone"/>
</dbReference>
<evidence type="ECO:0000313" key="7">
    <source>
        <dbReference type="Proteomes" id="UP001221189"/>
    </source>
</evidence>
<keyword evidence="2" id="KW-0186">Copper</keyword>
<feature type="compositionally biased region" description="Basic and acidic residues" evidence="3">
    <location>
        <begin position="119"/>
        <end position="134"/>
    </location>
</feature>
<comment type="caution">
    <text evidence="6">The sequence shown here is derived from an EMBL/GenBank/DDBJ whole genome shotgun (WGS) entry which is preliminary data.</text>
</comment>